<organism evidence="2 3">
    <name type="scientific">Vitis vinifera</name>
    <name type="common">Grape</name>
    <dbReference type="NCBI Taxonomy" id="29760"/>
    <lineage>
        <taxon>Eukaryota</taxon>
        <taxon>Viridiplantae</taxon>
        <taxon>Streptophyta</taxon>
        <taxon>Embryophyta</taxon>
        <taxon>Tracheophyta</taxon>
        <taxon>Spermatophyta</taxon>
        <taxon>Magnoliopsida</taxon>
        <taxon>eudicotyledons</taxon>
        <taxon>Gunneridae</taxon>
        <taxon>Pentapetalae</taxon>
        <taxon>rosids</taxon>
        <taxon>Vitales</taxon>
        <taxon>Vitaceae</taxon>
        <taxon>Viteae</taxon>
        <taxon>Vitis</taxon>
    </lineage>
</organism>
<feature type="transmembrane region" description="Helical" evidence="1">
    <location>
        <begin position="79"/>
        <end position="97"/>
    </location>
</feature>
<dbReference type="PANTHER" id="PTHR36318">
    <property type="entry name" value="OS06G0581300 PROTEIN"/>
    <property type="match status" value="1"/>
</dbReference>
<evidence type="ECO:0000313" key="3">
    <source>
        <dbReference type="Proteomes" id="UP000288805"/>
    </source>
</evidence>
<proteinExistence type="predicted"/>
<gene>
    <name evidence="2" type="ORF">CK203_081630</name>
</gene>
<dbReference type="Pfam" id="PF07343">
    <property type="entry name" value="DUF1475"/>
    <property type="match status" value="2"/>
</dbReference>
<accession>A0A438DPS1</accession>
<sequence length="197" mass="22119">MERANLGTAESWKRVPGFEWMAATLVDFYINVVALAAWVSCKESNRVSAILWTILLVCFGRYFLIILFTCYMVDDLPSVSFIAALLHVHTLFCNFPSCHQNLYKMPFIMSCCGIKASKNGTVQKRTFSPIVTARISFSLLGLLMLGTLIYTLLTDGSPFRKELLTPWMTATLIDFYINVVALSVCPSVLHLHSFIAT</sequence>
<evidence type="ECO:0000256" key="1">
    <source>
        <dbReference type="SAM" id="Phobius"/>
    </source>
</evidence>
<evidence type="ECO:0000313" key="2">
    <source>
        <dbReference type="EMBL" id="RVW37441.1"/>
    </source>
</evidence>
<reference evidence="2 3" key="1">
    <citation type="journal article" date="2018" name="PLoS Genet.">
        <title>Population sequencing reveals clonal diversity and ancestral inbreeding in the grapevine cultivar Chardonnay.</title>
        <authorList>
            <person name="Roach M.J."/>
            <person name="Johnson D.L."/>
            <person name="Bohlmann J."/>
            <person name="van Vuuren H.J."/>
            <person name="Jones S.J."/>
            <person name="Pretorius I.S."/>
            <person name="Schmidt S.A."/>
            <person name="Borneman A.R."/>
        </authorList>
    </citation>
    <scope>NUCLEOTIDE SEQUENCE [LARGE SCALE GENOMIC DNA]</scope>
    <source>
        <strain evidence="3">cv. Chardonnay</strain>
        <tissue evidence="2">Leaf</tissue>
    </source>
</reference>
<protein>
    <submittedName>
        <fullName evidence="2">Uncharacterized protein</fullName>
    </submittedName>
</protein>
<dbReference type="InterPro" id="IPR009943">
    <property type="entry name" value="DUF1475"/>
</dbReference>
<dbReference type="PANTHER" id="PTHR36318:SF3">
    <property type="entry name" value="OS06G0581300 PROTEIN"/>
    <property type="match status" value="1"/>
</dbReference>
<name>A0A438DPS1_VITVI</name>
<keyword evidence="1" id="KW-0472">Membrane</keyword>
<comment type="caution">
    <text evidence="2">The sequence shown here is derived from an EMBL/GenBank/DDBJ whole genome shotgun (WGS) entry which is preliminary data.</text>
</comment>
<dbReference type="AlphaFoldDB" id="A0A438DPS1"/>
<feature type="transmembrane region" description="Helical" evidence="1">
    <location>
        <begin position="51"/>
        <end position="73"/>
    </location>
</feature>
<keyword evidence="1" id="KW-1133">Transmembrane helix</keyword>
<feature type="transmembrane region" description="Helical" evidence="1">
    <location>
        <begin position="131"/>
        <end position="153"/>
    </location>
</feature>
<feature type="transmembrane region" description="Helical" evidence="1">
    <location>
        <begin position="20"/>
        <end position="39"/>
    </location>
</feature>
<feature type="transmembrane region" description="Helical" evidence="1">
    <location>
        <begin position="173"/>
        <end position="195"/>
    </location>
</feature>
<keyword evidence="1" id="KW-0812">Transmembrane</keyword>
<dbReference type="EMBL" id="QGNW01001539">
    <property type="protein sequence ID" value="RVW37441.1"/>
    <property type="molecule type" value="Genomic_DNA"/>
</dbReference>
<dbReference type="Proteomes" id="UP000288805">
    <property type="component" value="Unassembled WGS sequence"/>
</dbReference>